<keyword evidence="3 6" id="KW-0812">Transmembrane</keyword>
<feature type="transmembrane region" description="Helical" evidence="6">
    <location>
        <begin position="123"/>
        <end position="142"/>
    </location>
</feature>
<feature type="transmembrane region" description="Helical" evidence="6">
    <location>
        <begin position="12"/>
        <end position="29"/>
    </location>
</feature>
<comment type="similarity">
    <text evidence="2">Belongs to the UPF0014 family.</text>
</comment>
<feature type="non-terminal residue" evidence="7">
    <location>
        <position position="1"/>
    </location>
</feature>
<evidence type="ECO:0000256" key="4">
    <source>
        <dbReference type="ARBA" id="ARBA00022989"/>
    </source>
</evidence>
<dbReference type="PANTHER" id="PTHR30028">
    <property type="entry name" value="UPF0014 INNER MEMBRANE PROTEIN YBBM-RELATED"/>
    <property type="match status" value="1"/>
</dbReference>
<dbReference type="EMBL" id="LAZR01033379">
    <property type="protein sequence ID" value="KKL48255.1"/>
    <property type="molecule type" value="Genomic_DNA"/>
</dbReference>
<dbReference type="GO" id="GO:0005886">
    <property type="term" value="C:plasma membrane"/>
    <property type="evidence" value="ECO:0007669"/>
    <property type="project" value="TreeGrafter"/>
</dbReference>
<sequence>LKAIIDIDPMALALGYLLLIVPLALMLWYRVPRTGRMLVAVFRMTVQLLFVGLYLQVVFDMDRWWLTFLWLVAMTVAADLSVLKGAGLNVRLFFPRVLVGLVAGAVIPMAYFILVILRVPDLFLPQYVIPITGMILGNCLRASMIGIGRFFRSIQEGEEEYLFALGQGASLREATRPFMGRAFGEALAPMVETMATIGLVSLPGMMTGILMAGVDPFSAIKYQIAIMIAIFTGTAITVVASVELSMGPAFTGYGMLKRKVFY</sequence>
<protein>
    <submittedName>
        <fullName evidence="7">Uncharacterized protein</fullName>
    </submittedName>
</protein>
<gene>
    <name evidence="7" type="ORF">LCGC14_2327330</name>
</gene>
<dbReference type="AlphaFoldDB" id="A0A0F9ETJ7"/>
<dbReference type="Pfam" id="PF03649">
    <property type="entry name" value="UPF0014"/>
    <property type="match status" value="1"/>
</dbReference>
<comment type="caution">
    <text evidence="7">The sequence shown here is derived from an EMBL/GenBank/DDBJ whole genome shotgun (WGS) entry which is preliminary data.</text>
</comment>
<accession>A0A0F9ETJ7</accession>
<feature type="transmembrane region" description="Helical" evidence="6">
    <location>
        <begin position="41"/>
        <end position="59"/>
    </location>
</feature>
<dbReference type="InterPro" id="IPR005226">
    <property type="entry name" value="UPF0014_fam"/>
</dbReference>
<evidence type="ECO:0000256" key="3">
    <source>
        <dbReference type="ARBA" id="ARBA00022692"/>
    </source>
</evidence>
<evidence type="ECO:0000256" key="2">
    <source>
        <dbReference type="ARBA" id="ARBA00005268"/>
    </source>
</evidence>
<evidence type="ECO:0000313" key="7">
    <source>
        <dbReference type="EMBL" id="KKL48255.1"/>
    </source>
</evidence>
<evidence type="ECO:0000256" key="6">
    <source>
        <dbReference type="SAM" id="Phobius"/>
    </source>
</evidence>
<keyword evidence="4 6" id="KW-1133">Transmembrane helix</keyword>
<reference evidence="7" key="1">
    <citation type="journal article" date="2015" name="Nature">
        <title>Complex archaea that bridge the gap between prokaryotes and eukaryotes.</title>
        <authorList>
            <person name="Spang A."/>
            <person name="Saw J.H."/>
            <person name="Jorgensen S.L."/>
            <person name="Zaremba-Niedzwiedzka K."/>
            <person name="Martijn J."/>
            <person name="Lind A.E."/>
            <person name="van Eijk R."/>
            <person name="Schleper C."/>
            <person name="Guy L."/>
            <person name="Ettema T.J."/>
        </authorList>
    </citation>
    <scope>NUCLEOTIDE SEQUENCE</scope>
</reference>
<comment type="subcellular location">
    <subcellularLocation>
        <location evidence="1">Membrane</location>
        <topology evidence="1">Multi-pass membrane protein</topology>
    </subcellularLocation>
</comment>
<proteinExistence type="inferred from homology"/>
<feature type="transmembrane region" description="Helical" evidence="6">
    <location>
        <begin position="186"/>
        <end position="212"/>
    </location>
</feature>
<evidence type="ECO:0000256" key="5">
    <source>
        <dbReference type="ARBA" id="ARBA00023136"/>
    </source>
</evidence>
<feature type="transmembrane region" description="Helical" evidence="6">
    <location>
        <begin position="224"/>
        <end position="250"/>
    </location>
</feature>
<dbReference type="PANTHER" id="PTHR30028:SF0">
    <property type="entry name" value="PROTEIN ALUMINUM SENSITIVE 3"/>
    <property type="match status" value="1"/>
</dbReference>
<feature type="transmembrane region" description="Helical" evidence="6">
    <location>
        <begin position="65"/>
        <end position="85"/>
    </location>
</feature>
<evidence type="ECO:0000256" key="1">
    <source>
        <dbReference type="ARBA" id="ARBA00004141"/>
    </source>
</evidence>
<keyword evidence="5 6" id="KW-0472">Membrane</keyword>
<name>A0A0F9ETJ7_9ZZZZ</name>
<feature type="transmembrane region" description="Helical" evidence="6">
    <location>
        <begin position="97"/>
        <end position="117"/>
    </location>
</feature>
<organism evidence="7">
    <name type="scientific">marine sediment metagenome</name>
    <dbReference type="NCBI Taxonomy" id="412755"/>
    <lineage>
        <taxon>unclassified sequences</taxon>
        <taxon>metagenomes</taxon>
        <taxon>ecological metagenomes</taxon>
    </lineage>
</organism>